<dbReference type="OrthoDB" id="286814at2759"/>
<dbReference type="AlphaFoldDB" id="A0A1Y1YE12"/>
<dbReference type="EMBL" id="MCFE01000159">
    <property type="protein sequence ID" value="ORX96208.1"/>
    <property type="molecule type" value="Genomic_DNA"/>
</dbReference>
<evidence type="ECO:0008006" key="3">
    <source>
        <dbReference type="Google" id="ProtNLM"/>
    </source>
</evidence>
<evidence type="ECO:0000313" key="2">
    <source>
        <dbReference type="Proteomes" id="UP000193498"/>
    </source>
</evidence>
<dbReference type="Gene3D" id="1.10.472.10">
    <property type="entry name" value="Cyclin-like"/>
    <property type="match status" value="1"/>
</dbReference>
<feature type="non-terminal residue" evidence="1">
    <location>
        <position position="138"/>
    </location>
</feature>
<dbReference type="InParanoid" id="A0A1Y1YE12"/>
<gene>
    <name evidence="1" type="ORF">K493DRAFT_196105</name>
</gene>
<reference evidence="1 2" key="1">
    <citation type="submission" date="2016-07" db="EMBL/GenBank/DDBJ databases">
        <title>Pervasive Adenine N6-methylation of Active Genes in Fungi.</title>
        <authorList>
            <consortium name="DOE Joint Genome Institute"/>
            <person name="Mondo S.J."/>
            <person name="Dannebaum R.O."/>
            <person name="Kuo R.C."/>
            <person name="Labutti K."/>
            <person name="Haridas S."/>
            <person name="Kuo A."/>
            <person name="Salamov A."/>
            <person name="Ahrendt S.R."/>
            <person name="Lipzen A."/>
            <person name="Sullivan W."/>
            <person name="Andreopoulos W.B."/>
            <person name="Clum A."/>
            <person name="Lindquist E."/>
            <person name="Daum C."/>
            <person name="Ramamoorthy G.K."/>
            <person name="Gryganskyi A."/>
            <person name="Culley D."/>
            <person name="Magnuson J.K."/>
            <person name="James T.Y."/>
            <person name="O'Malley M.A."/>
            <person name="Stajich J.E."/>
            <person name="Spatafora J.W."/>
            <person name="Visel A."/>
            <person name="Grigoriev I.V."/>
        </authorList>
    </citation>
    <scope>NUCLEOTIDE SEQUENCE [LARGE SCALE GENOMIC DNA]</scope>
    <source>
        <strain evidence="1 2">CBS 931.73</strain>
    </source>
</reference>
<dbReference type="CDD" id="cd20557">
    <property type="entry name" value="CYCLIN_ScPCL1-like"/>
    <property type="match status" value="1"/>
</dbReference>
<sequence length="138" mass="15485">IVDVSAIVIESLWTCSPSSNSSTQILGLRGFIRETLKRSKTTFSTLLTALIYVLRIKEYIPRTDNSFMLVRCGRRMFLAALILASKFLVDQSCSIRGWARITGLAVSEIAACELTLLHLLDHRLFVSCAVFSRWSTLL</sequence>
<dbReference type="Pfam" id="PF08613">
    <property type="entry name" value="Cyclin"/>
    <property type="match status" value="1"/>
</dbReference>
<dbReference type="InterPro" id="IPR013922">
    <property type="entry name" value="Cyclin_PHO80-like"/>
</dbReference>
<dbReference type="GO" id="GO:0019901">
    <property type="term" value="F:protein kinase binding"/>
    <property type="evidence" value="ECO:0007669"/>
    <property type="project" value="InterPro"/>
</dbReference>
<dbReference type="GO" id="GO:0000307">
    <property type="term" value="C:cyclin-dependent protein kinase holoenzyme complex"/>
    <property type="evidence" value="ECO:0007669"/>
    <property type="project" value="TreeGrafter"/>
</dbReference>
<dbReference type="GO" id="GO:0005634">
    <property type="term" value="C:nucleus"/>
    <property type="evidence" value="ECO:0007669"/>
    <property type="project" value="TreeGrafter"/>
</dbReference>
<dbReference type="InterPro" id="IPR036915">
    <property type="entry name" value="Cyclin-like_sf"/>
</dbReference>
<keyword evidence="2" id="KW-1185">Reference proteome</keyword>
<dbReference type="Proteomes" id="UP000193498">
    <property type="component" value="Unassembled WGS sequence"/>
</dbReference>
<name>A0A1Y1YE12_9FUNG</name>
<dbReference type="SUPFAM" id="SSF47954">
    <property type="entry name" value="Cyclin-like"/>
    <property type="match status" value="1"/>
</dbReference>
<dbReference type="PANTHER" id="PTHR15615">
    <property type="match status" value="1"/>
</dbReference>
<dbReference type="STRING" id="1314790.A0A1Y1YE12"/>
<feature type="non-terminal residue" evidence="1">
    <location>
        <position position="1"/>
    </location>
</feature>
<accession>A0A1Y1YE12</accession>
<proteinExistence type="predicted"/>
<dbReference type="PANTHER" id="PTHR15615:SF36">
    <property type="entry name" value="PHO85 CYCLIN-5"/>
    <property type="match status" value="1"/>
</dbReference>
<comment type="caution">
    <text evidence="1">The sequence shown here is derived from an EMBL/GenBank/DDBJ whole genome shotgun (WGS) entry which is preliminary data.</text>
</comment>
<evidence type="ECO:0000313" key="1">
    <source>
        <dbReference type="EMBL" id="ORX96208.1"/>
    </source>
</evidence>
<dbReference type="GO" id="GO:0016538">
    <property type="term" value="F:cyclin-dependent protein serine/threonine kinase regulator activity"/>
    <property type="evidence" value="ECO:0007669"/>
    <property type="project" value="TreeGrafter"/>
</dbReference>
<protein>
    <recommendedName>
        <fullName evidence="3">Cyclin N-terminal domain-containing protein</fullName>
    </recommendedName>
</protein>
<organism evidence="1 2">
    <name type="scientific">Basidiobolus meristosporus CBS 931.73</name>
    <dbReference type="NCBI Taxonomy" id="1314790"/>
    <lineage>
        <taxon>Eukaryota</taxon>
        <taxon>Fungi</taxon>
        <taxon>Fungi incertae sedis</taxon>
        <taxon>Zoopagomycota</taxon>
        <taxon>Entomophthoromycotina</taxon>
        <taxon>Basidiobolomycetes</taxon>
        <taxon>Basidiobolales</taxon>
        <taxon>Basidiobolaceae</taxon>
        <taxon>Basidiobolus</taxon>
    </lineage>
</organism>